<dbReference type="InterPro" id="IPR059214">
    <property type="entry name" value="MSC_0882-like"/>
</dbReference>
<organism evidence="2 3">
    <name type="scientific">Mycoplasma phocoenae</name>
    <dbReference type="NCBI Taxonomy" id="754517"/>
    <lineage>
        <taxon>Bacteria</taxon>
        <taxon>Bacillati</taxon>
        <taxon>Mycoplasmatota</taxon>
        <taxon>Mollicutes</taxon>
        <taxon>Mycoplasmataceae</taxon>
        <taxon>Mycoplasma</taxon>
    </lineage>
</organism>
<feature type="transmembrane region" description="Helical" evidence="1">
    <location>
        <begin position="158"/>
        <end position="180"/>
    </location>
</feature>
<feature type="transmembrane region" description="Helical" evidence="1">
    <location>
        <begin position="217"/>
        <end position="239"/>
    </location>
</feature>
<evidence type="ECO:0000313" key="2">
    <source>
        <dbReference type="EMBL" id="QJG66953.1"/>
    </source>
</evidence>
<keyword evidence="1" id="KW-0472">Membrane</keyword>
<name>A0A858U6U8_9MOLU</name>
<gene>
    <name evidence="2" type="ORF">HGG69_01280</name>
</gene>
<keyword evidence="1" id="KW-1133">Transmembrane helix</keyword>
<feature type="transmembrane region" description="Helical" evidence="1">
    <location>
        <begin position="61"/>
        <end position="82"/>
    </location>
</feature>
<feature type="transmembrane region" description="Helical" evidence="1">
    <location>
        <begin position="271"/>
        <end position="294"/>
    </location>
</feature>
<reference evidence="2 3" key="1">
    <citation type="submission" date="2020-04" db="EMBL/GenBank/DDBJ databases">
        <title>Novel Mycoplasma species detected in Phocoena phocoena (harbor porpoise) from the USA.</title>
        <authorList>
            <person name="Volokhov D.V."/>
        </authorList>
    </citation>
    <scope>NUCLEOTIDE SEQUENCE [LARGE SCALE GENOMIC DNA]</scope>
    <source>
        <strain evidence="2 3">Phocoena C-264-GEN</strain>
    </source>
</reference>
<proteinExistence type="predicted"/>
<keyword evidence="3" id="KW-1185">Reference proteome</keyword>
<keyword evidence="1" id="KW-0812">Transmembrane</keyword>
<dbReference type="RefSeq" id="WP_169605004.1">
    <property type="nucleotide sequence ID" value="NZ_CP051481.1"/>
</dbReference>
<dbReference type="KEGG" id="mphe:HGG69_01280"/>
<evidence type="ECO:0000256" key="1">
    <source>
        <dbReference type="SAM" id="Phobius"/>
    </source>
</evidence>
<dbReference type="NCBIfam" id="NF045846">
    <property type="entry name" value="MSC0882_dom"/>
    <property type="match status" value="1"/>
</dbReference>
<dbReference type="EMBL" id="CP051481">
    <property type="protein sequence ID" value="QJG66953.1"/>
    <property type="molecule type" value="Genomic_DNA"/>
</dbReference>
<protein>
    <submittedName>
        <fullName evidence="2">Uncharacterized protein</fullName>
    </submittedName>
</protein>
<evidence type="ECO:0000313" key="3">
    <source>
        <dbReference type="Proteomes" id="UP000501060"/>
    </source>
</evidence>
<feature type="transmembrane region" description="Helical" evidence="1">
    <location>
        <begin position="94"/>
        <end position="115"/>
    </location>
</feature>
<sequence length="304" mass="35624">MDIKPWNNNNNISNTKTVRVDIDQNINTKTFKSTKTETIDPKGIIPNGIYKVFKGQRSVKLFNIVIELVLLITGITFFTIFLTKPIWLNKEGHIPWFWYVVDIVGVLLVVWRLAIDSIELNGIIQTAKEYRNYIIRGETSTPAFITLLYRKIVMKQVLYNWLTIAYVFYFGLFIAIFWSLKEAQWWQSRGIDPETKEAIYFLDFKAWIAHSFPNPMIWIYVFISVLVIGIVLHVVISLIRRSRIATIENFVGSNVIDYNKIMEDKQKTNRFYAKIFFISILILLVIPFIVILMVKRILLSRKKG</sequence>
<dbReference type="AlphaFoldDB" id="A0A858U6U8"/>
<accession>A0A858U6U8</accession>
<dbReference type="Proteomes" id="UP000501060">
    <property type="component" value="Chromosome"/>
</dbReference>